<gene>
    <name evidence="16" type="primary">polA</name>
    <name evidence="20" type="ORF">AFM12_04315</name>
</gene>
<dbReference type="FunFam" id="1.20.1060.10:FF:000001">
    <property type="entry name" value="DNA polymerase I"/>
    <property type="match status" value="1"/>
</dbReference>
<evidence type="ECO:0000259" key="17">
    <source>
        <dbReference type="SMART" id="SM00474"/>
    </source>
</evidence>
<evidence type="ECO:0000256" key="11">
    <source>
        <dbReference type="ARBA" id="ARBA00022932"/>
    </source>
</evidence>
<dbReference type="InterPro" id="IPR029060">
    <property type="entry name" value="PIN-like_dom_sf"/>
</dbReference>
<evidence type="ECO:0000259" key="19">
    <source>
        <dbReference type="SMART" id="SM00482"/>
    </source>
</evidence>
<dbReference type="GO" id="GO:0006261">
    <property type="term" value="P:DNA-templated DNA replication"/>
    <property type="evidence" value="ECO:0007669"/>
    <property type="project" value="UniProtKB-UniRule"/>
</dbReference>
<evidence type="ECO:0000256" key="7">
    <source>
        <dbReference type="ARBA" id="ARBA00022722"/>
    </source>
</evidence>
<dbReference type="InterPro" id="IPR001098">
    <property type="entry name" value="DNA-dir_DNA_pol_A_palm_dom"/>
</dbReference>
<dbReference type="STRING" id="1605367.AFM12_04315"/>
<dbReference type="CDD" id="cd06139">
    <property type="entry name" value="DNA_polA_I_Ecoli_like_exo"/>
    <property type="match status" value="1"/>
</dbReference>
<dbReference type="CDD" id="cd08637">
    <property type="entry name" value="DNA_pol_A_pol_I_C"/>
    <property type="match status" value="1"/>
</dbReference>
<keyword evidence="11 16" id="KW-0239">DNA-directed DNA polymerase</keyword>
<dbReference type="Pfam" id="PF01612">
    <property type="entry name" value="DNA_pol_A_exo1"/>
    <property type="match status" value="1"/>
</dbReference>
<dbReference type="GO" id="GO:0008408">
    <property type="term" value="F:3'-5' exonuclease activity"/>
    <property type="evidence" value="ECO:0007669"/>
    <property type="project" value="UniProtKB-UniRule"/>
</dbReference>
<comment type="caution">
    <text evidence="20">The sequence shown here is derived from an EMBL/GenBank/DDBJ whole genome shotgun (WGS) entry which is preliminary data.</text>
</comment>
<dbReference type="Gene3D" id="3.30.70.370">
    <property type="match status" value="1"/>
</dbReference>
<dbReference type="InterPro" id="IPR018320">
    <property type="entry name" value="DNA_polymerase_1"/>
</dbReference>
<comment type="function">
    <text evidence="16">In addition to polymerase activity, this DNA polymerase exhibits 3'-5' and 5'-3' exonuclease activity.</text>
</comment>
<dbReference type="InterPro" id="IPR020046">
    <property type="entry name" value="5-3_exonucl_a-hlix_arch_N"/>
</dbReference>
<dbReference type="EMBL" id="LGTQ01000005">
    <property type="protein sequence ID" value="KPM49804.1"/>
    <property type="molecule type" value="Genomic_DNA"/>
</dbReference>
<dbReference type="CDD" id="cd09859">
    <property type="entry name" value="PIN_53EXO"/>
    <property type="match status" value="1"/>
</dbReference>
<dbReference type="AlphaFoldDB" id="A0A0N8HAC7"/>
<evidence type="ECO:0000259" key="18">
    <source>
        <dbReference type="SMART" id="SM00475"/>
    </source>
</evidence>
<dbReference type="NCBIfam" id="TIGR00593">
    <property type="entry name" value="pola"/>
    <property type="match status" value="1"/>
</dbReference>
<dbReference type="InterPro" id="IPR036279">
    <property type="entry name" value="5-3_exonuclease_C_sf"/>
</dbReference>
<dbReference type="SMART" id="SM00475">
    <property type="entry name" value="53EXOc"/>
    <property type="match status" value="1"/>
</dbReference>
<dbReference type="InterPro" id="IPR036397">
    <property type="entry name" value="RNaseH_sf"/>
</dbReference>
<evidence type="ECO:0000313" key="21">
    <source>
        <dbReference type="Proteomes" id="UP000050454"/>
    </source>
</evidence>
<dbReference type="SUPFAM" id="SSF47807">
    <property type="entry name" value="5' to 3' exonuclease, C-terminal subdomain"/>
    <property type="match status" value="1"/>
</dbReference>
<dbReference type="SUPFAM" id="SSF88723">
    <property type="entry name" value="PIN domain-like"/>
    <property type="match status" value="1"/>
</dbReference>
<dbReference type="PRINTS" id="PR00868">
    <property type="entry name" value="DNAPOLI"/>
</dbReference>
<dbReference type="InterPro" id="IPR008918">
    <property type="entry name" value="HhH2"/>
</dbReference>
<evidence type="ECO:0000256" key="13">
    <source>
        <dbReference type="ARBA" id="ARBA00023204"/>
    </source>
</evidence>
<evidence type="ECO:0000256" key="4">
    <source>
        <dbReference type="ARBA" id="ARBA00022679"/>
    </source>
</evidence>
<dbReference type="InterPro" id="IPR012337">
    <property type="entry name" value="RNaseH-like_sf"/>
</dbReference>
<keyword evidence="10 16" id="KW-0269">Exonuclease</keyword>
<dbReference type="RefSeq" id="WP_055144248.1">
    <property type="nucleotide sequence ID" value="NZ_JXSZ01000005.1"/>
</dbReference>
<dbReference type="OrthoDB" id="9806424at2"/>
<keyword evidence="8 16" id="KW-0227">DNA damage</keyword>
<dbReference type="Gene3D" id="3.30.420.10">
    <property type="entry name" value="Ribonuclease H-like superfamily/Ribonuclease H"/>
    <property type="match status" value="1"/>
</dbReference>
<proteinExistence type="inferred from homology"/>
<evidence type="ECO:0000256" key="3">
    <source>
        <dbReference type="ARBA" id="ARBA00020311"/>
    </source>
</evidence>
<evidence type="ECO:0000256" key="9">
    <source>
        <dbReference type="ARBA" id="ARBA00022801"/>
    </source>
</evidence>
<keyword evidence="12 16" id="KW-0238">DNA-binding</keyword>
<dbReference type="FunFam" id="1.10.150.20:FF:000002">
    <property type="entry name" value="DNA polymerase I"/>
    <property type="match status" value="1"/>
</dbReference>
<keyword evidence="21" id="KW-1185">Reference proteome</keyword>
<dbReference type="SMART" id="SM00474">
    <property type="entry name" value="35EXOc"/>
    <property type="match status" value="1"/>
</dbReference>
<dbReference type="PATRIC" id="fig|1605367.3.peg.2213"/>
<keyword evidence="7" id="KW-0540">Nuclease</keyword>
<dbReference type="PROSITE" id="PS00447">
    <property type="entry name" value="DNA_POLYMERASE_A"/>
    <property type="match status" value="1"/>
</dbReference>
<dbReference type="CDD" id="cd09898">
    <property type="entry name" value="H3TH_53EXO"/>
    <property type="match status" value="1"/>
</dbReference>
<evidence type="ECO:0000256" key="15">
    <source>
        <dbReference type="NCBIfam" id="TIGR00593"/>
    </source>
</evidence>
<dbReference type="NCBIfam" id="NF004397">
    <property type="entry name" value="PRK05755.1"/>
    <property type="match status" value="1"/>
</dbReference>
<dbReference type="Proteomes" id="UP000050454">
    <property type="component" value="Unassembled WGS sequence"/>
</dbReference>
<dbReference type="EC" id="2.7.7.7" evidence="2 15"/>
<evidence type="ECO:0000256" key="2">
    <source>
        <dbReference type="ARBA" id="ARBA00012417"/>
    </source>
</evidence>
<reference evidence="20 21" key="1">
    <citation type="submission" date="2015-07" db="EMBL/GenBank/DDBJ databases">
        <title>The draft genome sequence of Leadbetterella sp. JN14-9.</title>
        <authorList>
            <person name="Liu Y."/>
            <person name="Du J."/>
            <person name="Shao Z."/>
        </authorList>
    </citation>
    <scope>NUCLEOTIDE SEQUENCE [LARGE SCALE GENOMIC DNA]</scope>
    <source>
        <strain evidence="20 21">JN14-9</strain>
    </source>
</reference>
<evidence type="ECO:0000313" key="20">
    <source>
        <dbReference type="EMBL" id="KPM49804.1"/>
    </source>
</evidence>
<evidence type="ECO:0000256" key="1">
    <source>
        <dbReference type="ARBA" id="ARBA00007705"/>
    </source>
</evidence>
<dbReference type="InterPro" id="IPR002562">
    <property type="entry name" value="3'-5'_exonuclease_dom"/>
</dbReference>
<feature type="domain" description="5'-3' exonuclease" evidence="18">
    <location>
        <begin position="4"/>
        <end position="265"/>
    </location>
</feature>
<name>A0A0N8HAC7_9BACT</name>
<dbReference type="GO" id="GO:0003677">
    <property type="term" value="F:DNA binding"/>
    <property type="evidence" value="ECO:0007669"/>
    <property type="project" value="UniProtKB-UniRule"/>
</dbReference>
<dbReference type="Pfam" id="PF01367">
    <property type="entry name" value="5_3_exonuc"/>
    <property type="match status" value="1"/>
</dbReference>
<dbReference type="SMART" id="SM00482">
    <property type="entry name" value="POLAc"/>
    <property type="match status" value="1"/>
</dbReference>
<dbReference type="PANTHER" id="PTHR10133">
    <property type="entry name" value="DNA POLYMERASE I"/>
    <property type="match status" value="1"/>
</dbReference>
<dbReference type="SUPFAM" id="SSF53098">
    <property type="entry name" value="Ribonuclease H-like"/>
    <property type="match status" value="1"/>
</dbReference>
<protein>
    <recommendedName>
        <fullName evidence="3 15">DNA polymerase I</fullName>
        <ecNumber evidence="2 15">2.7.7.7</ecNumber>
    </recommendedName>
</protein>
<accession>A0A0N8HAC7</accession>
<dbReference type="GO" id="GO:0003887">
    <property type="term" value="F:DNA-directed DNA polymerase activity"/>
    <property type="evidence" value="ECO:0007669"/>
    <property type="project" value="UniProtKB-UniRule"/>
</dbReference>
<dbReference type="InterPro" id="IPR002421">
    <property type="entry name" value="5-3_exonuclease"/>
</dbReference>
<dbReference type="SUPFAM" id="SSF56672">
    <property type="entry name" value="DNA/RNA polymerases"/>
    <property type="match status" value="1"/>
</dbReference>
<dbReference type="Gene3D" id="1.20.1060.10">
    <property type="entry name" value="Taq DNA Polymerase, Chain T, domain 4"/>
    <property type="match status" value="1"/>
</dbReference>
<dbReference type="SMART" id="SM00279">
    <property type="entry name" value="HhH2"/>
    <property type="match status" value="1"/>
</dbReference>
<keyword evidence="4 16" id="KW-0808">Transferase</keyword>
<dbReference type="FunFam" id="1.10.150.20:FF:000003">
    <property type="entry name" value="DNA polymerase I"/>
    <property type="match status" value="1"/>
</dbReference>
<keyword evidence="13 16" id="KW-0234">DNA repair</keyword>
<evidence type="ECO:0000256" key="12">
    <source>
        <dbReference type="ARBA" id="ARBA00023125"/>
    </source>
</evidence>
<sequence length="944" mass="106690">MPSKKLFLLDAMALIYRAHFAFIKNPRITTTGMNTSAVFGFTNTLLEVFRKENPSHIAIVFDTKAPTFRHVRFPEYKANREEMPEDIGIAIPLVKRLAKAMNVELLELDGYEADDIIGTIAKKAAREDFEVYMYTPDKDYGQLVEEHIFLYKPAFMGNAIEKQGIEEVKAKWGIDHIDQVVDMLGLMGDKVDNIPGIPGVGEKTALKYLKEYGSVEGLLEHADEIKGKIGEKVRDGRESALLSKELARIDINVPIAFDEERLKVEEYSKEELAAFLDEMEFRTLKRRMLPGESSSDEPATVSTAAPAKVKKSATVESSQMDLFGGTSADVAVAEPGLPAVIQTIETKDHRYYCIDSKEKRAELIKYLQAQDEFCFDTETTDVDAFDAELVGMSFSYLPGEAYYVPTPPKREETQAIVDEFKPVFENEKVGKIAQNLKYDISVLKTYGVRVAGPQYDTMLAHYLLEPDQRHGMDALADQYLNYQPVSIETLIGKKGKKQGNMRDVPVEQVTEYASEDADITLQLKHKLDAELQARGQRKLLDEVEVPLVHVLSDMEMEGINVDVHSLYELSETLQTDIVSTQKEIFELAGTEFNVGSPKQLGEILFDHLKIDLKPKKTPSGQYATGEDILVKYENEHAIARKILDFRELSKLKSTYVDALPALVNKRTGHIHTSYNQAVAATGRLSSNNPNLQNIPIRTERGREIRKAFIPRNEDYKIFSADYSQIELRIMAAFSEDESMVNAFNNDVDIHSTTASKVFGVNLADVTSDMRRKSKMVNFGIIYGISAFGLAQRLGIARSEAKEIIDNYFEQFPRVKSYMDECVNKARENEYAETILGRRRYLRDINSRNQTNRGFAERNAINAPIQGSAADMIKVAMINIDKWMKKENLKSKMLLQVHDELIFDAHKDELDILKENVHKLMVNAIPMKVKIDTGMGIGENWLEAH</sequence>
<feature type="domain" description="DNA-directed DNA polymerase family A palm" evidence="19">
    <location>
        <begin position="701"/>
        <end position="908"/>
    </location>
</feature>
<evidence type="ECO:0000256" key="8">
    <source>
        <dbReference type="ARBA" id="ARBA00022763"/>
    </source>
</evidence>
<evidence type="ECO:0000256" key="10">
    <source>
        <dbReference type="ARBA" id="ARBA00022839"/>
    </source>
</evidence>
<comment type="catalytic activity">
    <reaction evidence="14 16">
        <text>DNA(n) + a 2'-deoxyribonucleoside 5'-triphosphate = DNA(n+1) + diphosphate</text>
        <dbReference type="Rhea" id="RHEA:22508"/>
        <dbReference type="Rhea" id="RHEA-COMP:17339"/>
        <dbReference type="Rhea" id="RHEA-COMP:17340"/>
        <dbReference type="ChEBI" id="CHEBI:33019"/>
        <dbReference type="ChEBI" id="CHEBI:61560"/>
        <dbReference type="ChEBI" id="CHEBI:173112"/>
        <dbReference type="EC" id="2.7.7.7"/>
    </reaction>
</comment>
<evidence type="ECO:0000256" key="16">
    <source>
        <dbReference type="RuleBase" id="RU004460"/>
    </source>
</evidence>
<dbReference type="Pfam" id="PF02739">
    <property type="entry name" value="5_3_exonuc_N"/>
    <property type="match status" value="1"/>
</dbReference>
<organism evidence="20 21">
    <name type="scientific">Jiulongibacter sediminis</name>
    <dbReference type="NCBI Taxonomy" id="1605367"/>
    <lineage>
        <taxon>Bacteria</taxon>
        <taxon>Pseudomonadati</taxon>
        <taxon>Bacteroidota</taxon>
        <taxon>Cytophagia</taxon>
        <taxon>Cytophagales</taxon>
        <taxon>Leadbetterellaceae</taxon>
        <taxon>Jiulongibacter</taxon>
    </lineage>
</organism>
<keyword evidence="6 16" id="KW-0235">DNA replication</keyword>
<dbReference type="Pfam" id="PF00476">
    <property type="entry name" value="DNA_pol_A"/>
    <property type="match status" value="1"/>
</dbReference>
<dbReference type="GO" id="GO:0006302">
    <property type="term" value="P:double-strand break repair"/>
    <property type="evidence" value="ECO:0007669"/>
    <property type="project" value="TreeGrafter"/>
</dbReference>
<evidence type="ECO:0000256" key="14">
    <source>
        <dbReference type="ARBA" id="ARBA00049244"/>
    </source>
</evidence>
<evidence type="ECO:0000256" key="5">
    <source>
        <dbReference type="ARBA" id="ARBA00022695"/>
    </source>
</evidence>
<comment type="similarity">
    <text evidence="1 16">Belongs to the DNA polymerase type-A family.</text>
</comment>
<dbReference type="GO" id="GO:0008409">
    <property type="term" value="F:5'-3' exonuclease activity"/>
    <property type="evidence" value="ECO:0007669"/>
    <property type="project" value="UniProtKB-UniRule"/>
</dbReference>
<dbReference type="InterPro" id="IPR002298">
    <property type="entry name" value="DNA_polymerase_A"/>
</dbReference>
<dbReference type="InterPro" id="IPR020045">
    <property type="entry name" value="DNA_polI_H3TH"/>
</dbReference>
<dbReference type="Gene3D" id="3.40.50.1010">
    <property type="entry name" value="5'-nuclease"/>
    <property type="match status" value="1"/>
</dbReference>
<dbReference type="Gene3D" id="1.10.150.20">
    <property type="entry name" value="5' to 3' exonuclease, C-terminal subdomain"/>
    <property type="match status" value="2"/>
</dbReference>
<feature type="domain" description="3'-5' exonuclease" evidence="17">
    <location>
        <begin position="351"/>
        <end position="532"/>
    </location>
</feature>
<dbReference type="InterPro" id="IPR019760">
    <property type="entry name" value="DNA-dir_DNA_pol_A_CS"/>
</dbReference>
<dbReference type="PANTHER" id="PTHR10133:SF27">
    <property type="entry name" value="DNA POLYMERASE NU"/>
    <property type="match status" value="1"/>
</dbReference>
<dbReference type="InterPro" id="IPR043502">
    <property type="entry name" value="DNA/RNA_pol_sf"/>
</dbReference>
<evidence type="ECO:0000256" key="6">
    <source>
        <dbReference type="ARBA" id="ARBA00022705"/>
    </source>
</evidence>
<keyword evidence="9 16" id="KW-0378">Hydrolase</keyword>
<keyword evidence="5 16" id="KW-0548">Nucleotidyltransferase</keyword>